<evidence type="ECO:0000313" key="2">
    <source>
        <dbReference type="EMBL" id="KAK2954306.1"/>
    </source>
</evidence>
<feature type="compositionally biased region" description="Low complexity" evidence="1">
    <location>
        <begin position="157"/>
        <end position="166"/>
    </location>
</feature>
<comment type="caution">
    <text evidence="2">The sequence shown here is derived from an EMBL/GenBank/DDBJ whole genome shotgun (WGS) entry which is preliminary data.</text>
</comment>
<feature type="region of interest" description="Disordered" evidence="1">
    <location>
        <begin position="157"/>
        <end position="187"/>
    </location>
</feature>
<dbReference type="Proteomes" id="UP001281761">
    <property type="component" value="Unassembled WGS sequence"/>
</dbReference>
<feature type="compositionally biased region" description="Basic and acidic residues" evidence="1">
    <location>
        <begin position="170"/>
        <end position="179"/>
    </location>
</feature>
<feature type="region of interest" description="Disordered" evidence="1">
    <location>
        <begin position="41"/>
        <end position="114"/>
    </location>
</feature>
<reference evidence="2 3" key="1">
    <citation type="journal article" date="2022" name="bioRxiv">
        <title>Genomics of Preaxostyla Flagellates Illuminates Evolutionary Transitions and the Path Towards Mitochondrial Loss.</title>
        <authorList>
            <person name="Novak L.V.F."/>
            <person name="Treitli S.C."/>
            <person name="Pyrih J."/>
            <person name="Halakuc P."/>
            <person name="Pipaliya S.V."/>
            <person name="Vacek V."/>
            <person name="Brzon O."/>
            <person name="Soukal P."/>
            <person name="Eme L."/>
            <person name="Dacks J.B."/>
            <person name="Karnkowska A."/>
            <person name="Elias M."/>
            <person name="Hampl V."/>
        </authorList>
    </citation>
    <scope>NUCLEOTIDE SEQUENCE [LARGE SCALE GENOMIC DNA]</scope>
    <source>
        <strain evidence="2">NAU3</strain>
        <tissue evidence="2">Gut</tissue>
    </source>
</reference>
<dbReference type="EMBL" id="JARBJD010000080">
    <property type="protein sequence ID" value="KAK2954306.1"/>
    <property type="molecule type" value="Genomic_DNA"/>
</dbReference>
<keyword evidence="3" id="KW-1185">Reference proteome</keyword>
<protein>
    <submittedName>
        <fullName evidence="2">Uncharacterized protein</fullName>
    </submittedName>
</protein>
<organism evidence="2 3">
    <name type="scientific">Blattamonas nauphoetae</name>
    <dbReference type="NCBI Taxonomy" id="2049346"/>
    <lineage>
        <taxon>Eukaryota</taxon>
        <taxon>Metamonada</taxon>
        <taxon>Preaxostyla</taxon>
        <taxon>Oxymonadida</taxon>
        <taxon>Blattamonas</taxon>
    </lineage>
</organism>
<proteinExistence type="predicted"/>
<accession>A0ABQ9XPF1</accession>
<sequence>MVATLSFSSAASPALLLYERQCIDGWLDCDDCTDEMIFPNRSHVCNRPRNSADASKPIPDDSTPSKETLLEPDKSEEHDHTNPKGDQFLLTEADRMKDEKPEEAEQNEDEEEIDGMADVILASYRNCLTRRSSETRSNRKKDKLGWRLTRSHSLSFLHLSPPKSSSASTTDERANHTSEEPPFALNLPQYGVEVDSTDHGSPFTDPSTITSGSPLVTSTSFSHTSTTLAFVNMFNDSIAEGEKKFKREVQTWDRAASDFLSRALTHLTPSSNEHHSLRLVRCCHQPNHTSLTPPTARLFESLTEDSILSVSIPTTLFFQQSLISAVNNQIVELPVSGELRIPYRPRAHLSVTLPAMVEQIVQNLPSSKIPLACSILNAMTLVLISHHTLPHSAAFDTQCCALFTIPFCIQVLHVCLVHFEARLTLRSSAKMPQLLQPLLTNIANMLSLALLVKPTVIPMLARLSTCPRTYTESSSAFDLASIIDDFVVGDGVLAVHRVVSVILFPQIAMHISHLKSEISDQLTFNQKHTGALAS</sequence>
<name>A0ABQ9XPF1_9EUKA</name>
<evidence type="ECO:0000313" key="3">
    <source>
        <dbReference type="Proteomes" id="UP001281761"/>
    </source>
</evidence>
<feature type="compositionally biased region" description="Basic and acidic residues" evidence="1">
    <location>
        <begin position="68"/>
        <end position="83"/>
    </location>
</feature>
<feature type="compositionally biased region" description="Acidic residues" evidence="1">
    <location>
        <begin position="101"/>
        <end position="114"/>
    </location>
</feature>
<evidence type="ECO:0000256" key="1">
    <source>
        <dbReference type="SAM" id="MobiDB-lite"/>
    </source>
</evidence>
<gene>
    <name evidence="2" type="ORF">BLNAU_10805</name>
</gene>